<comment type="caution">
    <text evidence="4">The sequence shown here is derived from an EMBL/GenBank/DDBJ whole genome shotgun (WGS) entry which is preliminary data.</text>
</comment>
<dbReference type="GO" id="GO:0032787">
    <property type="term" value="P:monocarboxylic acid metabolic process"/>
    <property type="evidence" value="ECO:0007669"/>
    <property type="project" value="UniProtKB-ARBA"/>
</dbReference>
<dbReference type="InterPro" id="IPR002347">
    <property type="entry name" value="SDR_fam"/>
</dbReference>
<dbReference type="SUPFAM" id="SSF51735">
    <property type="entry name" value="NAD(P)-binding Rossmann-fold domains"/>
    <property type="match status" value="1"/>
</dbReference>
<dbReference type="PANTHER" id="PTHR42879">
    <property type="entry name" value="3-OXOACYL-(ACYL-CARRIER-PROTEIN) REDUCTASE"/>
    <property type="match status" value="1"/>
</dbReference>
<name>A0A6N6VH97_9HYPH</name>
<dbReference type="PROSITE" id="PS00061">
    <property type="entry name" value="ADH_SHORT"/>
    <property type="match status" value="1"/>
</dbReference>
<feature type="domain" description="Ketoreductase" evidence="3">
    <location>
        <begin position="7"/>
        <end position="190"/>
    </location>
</feature>
<keyword evidence="2" id="KW-0560">Oxidoreductase</keyword>
<dbReference type="RefSeq" id="WP_152215773.1">
    <property type="nucleotide sequence ID" value="NZ_WESC01000006.1"/>
</dbReference>
<dbReference type="Gene3D" id="3.40.50.720">
    <property type="entry name" value="NAD(P)-binding Rossmann-like Domain"/>
    <property type="match status" value="1"/>
</dbReference>
<gene>
    <name evidence="4" type="ORF">F2P47_07725</name>
</gene>
<dbReference type="AlphaFoldDB" id="A0A6N6VH97"/>
<dbReference type="GO" id="GO:0016491">
    <property type="term" value="F:oxidoreductase activity"/>
    <property type="evidence" value="ECO:0007669"/>
    <property type="project" value="UniProtKB-KW"/>
</dbReference>
<evidence type="ECO:0000313" key="5">
    <source>
        <dbReference type="Proteomes" id="UP000468901"/>
    </source>
</evidence>
<evidence type="ECO:0000256" key="2">
    <source>
        <dbReference type="ARBA" id="ARBA00023002"/>
    </source>
</evidence>
<protein>
    <submittedName>
        <fullName evidence="4">SDR family oxidoreductase</fullName>
    </submittedName>
</protein>
<dbReference type="PRINTS" id="PR00080">
    <property type="entry name" value="SDRFAMILY"/>
</dbReference>
<dbReference type="SMART" id="SM00822">
    <property type="entry name" value="PKS_KR"/>
    <property type="match status" value="1"/>
</dbReference>
<evidence type="ECO:0000256" key="1">
    <source>
        <dbReference type="ARBA" id="ARBA00006484"/>
    </source>
</evidence>
<dbReference type="PANTHER" id="PTHR42879:SF2">
    <property type="entry name" value="3-OXOACYL-[ACYL-CARRIER-PROTEIN] REDUCTASE FABG"/>
    <property type="match status" value="1"/>
</dbReference>
<reference evidence="4 5" key="1">
    <citation type="submission" date="2019-09" db="EMBL/GenBank/DDBJ databases">
        <title>Parvibaculum sedimenti sp. nov., isolated from sediment.</title>
        <authorList>
            <person name="Wang Y."/>
        </authorList>
    </citation>
    <scope>NUCLEOTIDE SEQUENCE [LARGE SCALE GENOMIC DNA]</scope>
    <source>
        <strain evidence="4 5">HXT-9</strain>
    </source>
</reference>
<keyword evidence="5" id="KW-1185">Reference proteome</keyword>
<evidence type="ECO:0000313" key="4">
    <source>
        <dbReference type="EMBL" id="KAB7740408.1"/>
    </source>
</evidence>
<sequence>MRGLDRKPVIVTGGASGIGKAIVLRLGEEGARVAVFDMNEKGAEAAAAEIRQKGGEAWAYKVDITDYAAVARAVDAFEKAVGQIYGLVNNAGWDEAKPFIQTEPDFWKKVIDINLYGPLNLTHVVARRLAEQGAGRVVSISSDAGRVGSSGEAVYSAAKGGVIAFMKTMAREFARKGVTFNTICPGPTDTPLLASVDASGGGRLTEALTKAIPMRRLARPDDYPGMVAFFLSDDAGFITGQTISVSGGLSMHG</sequence>
<dbReference type="Pfam" id="PF13561">
    <property type="entry name" value="adh_short_C2"/>
    <property type="match status" value="1"/>
</dbReference>
<dbReference type="InterPro" id="IPR020904">
    <property type="entry name" value="Sc_DH/Rdtase_CS"/>
</dbReference>
<accession>A0A6N6VH97</accession>
<evidence type="ECO:0000259" key="3">
    <source>
        <dbReference type="SMART" id="SM00822"/>
    </source>
</evidence>
<dbReference type="EMBL" id="WESC01000006">
    <property type="protein sequence ID" value="KAB7740408.1"/>
    <property type="molecule type" value="Genomic_DNA"/>
</dbReference>
<dbReference type="InterPro" id="IPR057326">
    <property type="entry name" value="KR_dom"/>
</dbReference>
<dbReference type="InterPro" id="IPR036291">
    <property type="entry name" value="NAD(P)-bd_dom_sf"/>
</dbReference>
<dbReference type="PRINTS" id="PR00081">
    <property type="entry name" value="GDHRDH"/>
</dbReference>
<comment type="similarity">
    <text evidence="1">Belongs to the short-chain dehydrogenases/reductases (SDR) family.</text>
</comment>
<dbReference type="InterPro" id="IPR050259">
    <property type="entry name" value="SDR"/>
</dbReference>
<dbReference type="FunFam" id="3.40.50.720:FF:000173">
    <property type="entry name" value="3-oxoacyl-[acyl-carrier protein] reductase"/>
    <property type="match status" value="1"/>
</dbReference>
<organism evidence="4 5">
    <name type="scientific">Parvibaculum sedimenti</name>
    <dbReference type="NCBI Taxonomy" id="2608632"/>
    <lineage>
        <taxon>Bacteria</taxon>
        <taxon>Pseudomonadati</taxon>
        <taxon>Pseudomonadota</taxon>
        <taxon>Alphaproteobacteria</taxon>
        <taxon>Hyphomicrobiales</taxon>
        <taxon>Parvibaculaceae</taxon>
        <taxon>Parvibaculum</taxon>
    </lineage>
</organism>
<proteinExistence type="inferred from homology"/>
<dbReference type="Proteomes" id="UP000468901">
    <property type="component" value="Unassembled WGS sequence"/>
</dbReference>